<keyword evidence="2" id="KW-0645">Protease</keyword>
<dbReference type="SUPFAM" id="SSF55486">
    <property type="entry name" value="Metalloproteases ('zincins'), catalytic domain"/>
    <property type="match status" value="1"/>
</dbReference>
<dbReference type="InterPro" id="IPR051957">
    <property type="entry name" value="CRISP-LCCL_domain"/>
</dbReference>
<dbReference type="Gene3D" id="3.40.390.10">
    <property type="entry name" value="Collagenase (Catalytic Domain)"/>
    <property type="match status" value="1"/>
</dbReference>
<dbReference type="PANTHER" id="PTHR31331:SF1">
    <property type="entry name" value="CYSTEINE RICH SECRETORY PROTEIN LCCL DOMAIN CONTAINING 2"/>
    <property type="match status" value="1"/>
</dbReference>
<keyword evidence="3" id="KW-1185">Reference proteome</keyword>
<feature type="domain" description="LCCL" evidence="1">
    <location>
        <begin position="296"/>
        <end position="357"/>
    </location>
</feature>
<dbReference type="InterPro" id="IPR024079">
    <property type="entry name" value="MetalloPept_cat_dom_sf"/>
</dbReference>
<dbReference type="PROSITE" id="PS51257">
    <property type="entry name" value="PROKAR_LIPOPROTEIN"/>
    <property type="match status" value="1"/>
</dbReference>
<protein>
    <submittedName>
        <fullName evidence="2">Protease B</fullName>
    </submittedName>
</protein>
<dbReference type="PROSITE" id="PS50820">
    <property type="entry name" value="LCCL"/>
    <property type="match status" value="2"/>
</dbReference>
<accession>A0ABX7P865</accession>
<dbReference type="SMART" id="SM00603">
    <property type="entry name" value="LCCL"/>
    <property type="match status" value="2"/>
</dbReference>
<sequence length="463" mass="48314">MFKQTAVLAVTSVAWLAGCGADTQTQTEQEEIISNLVEAGFPADDILVADDAVYVGGDGHVTLQASREMIQAPAGTTAEHYRSNNLVGPQVTKICINPSAEFNSYSNMSQGLDLAIGNYNALGLRFTFARSQTTGCSATIVAAMSIKPGENWADFPSNGLPGGSINIIPALNDQPLDIIEHIITHELGHTLGLRHTDYYDRSISCEPRYSGVEGDEGVGVVHIPGTPTTAVWNGSVMNSCPHIDNTGEFTSADISALNILYGQSAAQSCPDVNVAAYRGQTGAQIRCTCSSGGGGSVWGTNLYTDDSNICTAAVHAGVMTPSGGAVVLEVQPAQTTFIGTTRNGVTTASYGYWGGSFRFIGAQVPQPPPLCTSFNIMSYRGQNGTQIRCSCPPVSGGAVWGTDLYTDDSNVCAAALHAGAIPATGGQLVVTIQPGQGSYTGTTRNGITTYSYGYWGGSFSISP</sequence>
<dbReference type="EMBL" id="CP071090">
    <property type="protein sequence ID" value="QSQ26607.1"/>
    <property type="molecule type" value="Genomic_DNA"/>
</dbReference>
<name>A0ABX7P865_9BACT</name>
<dbReference type="GO" id="GO:0008233">
    <property type="term" value="F:peptidase activity"/>
    <property type="evidence" value="ECO:0007669"/>
    <property type="project" value="UniProtKB-KW"/>
</dbReference>
<proteinExistence type="predicted"/>
<dbReference type="SUPFAM" id="SSF69848">
    <property type="entry name" value="LCCL domain"/>
    <property type="match status" value="2"/>
</dbReference>
<evidence type="ECO:0000313" key="2">
    <source>
        <dbReference type="EMBL" id="QSQ26607.1"/>
    </source>
</evidence>
<dbReference type="Pfam" id="PF03815">
    <property type="entry name" value="LCCL"/>
    <property type="match status" value="2"/>
</dbReference>
<dbReference type="Gene3D" id="2.170.130.20">
    <property type="entry name" value="LCCL-like domain"/>
    <property type="match status" value="2"/>
</dbReference>
<dbReference type="GO" id="GO:0006508">
    <property type="term" value="P:proteolysis"/>
    <property type="evidence" value="ECO:0007669"/>
    <property type="project" value="UniProtKB-KW"/>
</dbReference>
<dbReference type="Proteomes" id="UP000662747">
    <property type="component" value="Chromosome"/>
</dbReference>
<gene>
    <name evidence="2" type="ORF">JY651_17455</name>
</gene>
<keyword evidence="2" id="KW-0378">Hydrolase</keyword>
<evidence type="ECO:0000259" key="1">
    <source>
        <dbReference type="PROSITE" id="PS50820"/>
    </source>
</evidence>
<dbReference type="InterPro" id="IPR036609">
    <property type="entry name" value="LCCL_sf"/>
</dbReference>
<dbReference type="InterPro" id="IPR024653">
    <property type="entry name" value="Peptidase_M10/M27/M57"/>
</dbReference>
<dbReference type="InterPro" id="IPR004043">
    <property type="entry name" value="LCCL"/>
</dbReference>
<feature type="domain" description="LCCL" evidence="1">
    <location>
        <begin position="399"/>
        <end position="459"/>
    </location>
</feature>
<dbReference type="PANTHER" id="PTHR31331">
    <property type="entry name" value="LCCL DOMAIN PROTEIN (AFU_ORTHOLOGUE AFUA_5G08630)"/>
    <property type="match status" value="1"/>
</dbReference>
<evidence type="ECO:0000313" key="3">
    <source>
        <dbReference type="Proteomes" id="UP000662747"/>
    </source>
</evidence>
<dbReference type="Pfam" id="PF12388">
    <property type="entry name" value="Peptidase_M57"/>
    <property type="match status" value="1"/>
</dbReference>
<dbReference type="RefSeq" id="WP_206728152.1">
    <property type="nucleotide sequence ID" value="NZ_CP071090.1"/>
</dbReference>
<reference evidence="2 3" key="1">
    <citation type="submission" date="2021-02" db="EMBL/GenBank/DDBJ databases">
        <title>De Novo genome assembly of isolated myxobacteria.</title>
        <authorList>
            <person name="Stevens D.C."/>
        </authorList>
    </citation>
    <scope>NUCLEOTIDE SEQUENCE [LARGE SCALE GENOMIC DNA]</scope>
    <source>
        <strain evidence="3">SCPEA02</strain>
    </source>
</reference>
<organism evidence="2 3">
    <name type="scientific">Pyxidicoccus parkwayensis</name>
    <dbReference type="NCBI Taxonomy" id="2813578"/>
    <lineage>
        <taxon>Bacteria</taxon>
        <taxon>Pseudomonadati</taxon>
        <taxon>Myxococcota</taxon>
        <taxon>Myxococcia</taxon>
        <taxon>Myxococcales</taxon>
        <taxon>Cystobacterineae</taxon>
        <taxon>Myxococcaceae</taxon>
        <taxon>Pyxidicoccus</taxon>
    </lineage>
</organism>